<dbReference type="Gene3D" id="2.170.260.10">
    <property type="entry name" value="paz domain"/>
    <property type="match status" value="1"/>
</dbReference>
<name>A0A6A5UL40_9PLEO</name>
<dbReference type="EMBL" id="ML976779">
    <property type="protein sequence ID" value="KAF1964669.1"/>
    <property type="molecule type" value="Genomic_DNA"/>
</dbReference>
<dbReference type="OrthoDB" id="3800893at2759"/>
<dbReference type="Gene3D" id="3.30.420.10">
    <property type="entry name" value="Ribonuclease H-like superfamily/Ribonuclease H"/>
    <property type="match status" value="1"/>
</dbReference>
<evidence type="ECO:0000259" key="1">
    <source>
        <dbReference type="SMART" id="SM00950"/>
    </source>
</evidence>
<sequence>MPFGTPTSLGCFEYTLANLPSFYVAEIETLKENGEQCLSRKLRQKVVNETMKKTEMEEAGYNWCINYKAKRNQLSTIAHDPPGPIDHLIIPLYGTTSKNASKNKKKLDAKLGTGNAHDSRIEGQQRDQTGNLVDYGLSLQINSGTRVVTSDDDSKLYGQCLDTLMRNMVNNNSIQPSANPTDKDWSVLYTRSLSGTPLGPITSQHCVVSIQAEPQIFMPDRLLRVNFDLVLRLNAATDIIEFLSQYLGSSVLGPSSIDHVSAIKRVLVGLEVVAEYTRKSTLRRFKPEPSSLSIPTHIVRHKKSSGNLAKHNPNRHGPYRILDIKMPGDIPKFTFERENDSLPDHCEKKKYSVAGYFQKINDIVLKYPNMPFAKIREDTWLPLELLQTTSEQLRRNTAQLTRLFQKHVKEFCADTQAAKAELLSIGKQLRIVPETLPILANASPMYVPPPANWPSYEQSKRDFDTSGINSRQPSRPKVDVIYFPSPTAESRTNQTFSNSITARLTYQRRDFCLARGKTEIVWADEKLRLDKCPEVKSFKPEHVLFGIVDESAREKATIDHIRAEFYRYAHLELGSVAICVSKQDIETSINAHKSTGADDHDNYFPQGLINKIGYMIGRTIHKPAWGLNPLSAIPKASMELKIESDAEFQEKLIKANRDSPNASLALVEQIQKSNPLLKVDTSDEDLELVSDSMIVGGHVAFPKTSAGVNCPSVAAVVGSNQEMTHYLGSARLQQTRQAIDKRSEDSPPKPGIRNVLEPRILGLKSMIIERMKARHKPLSIIFFRNSNVDLQEVAAEEVEQIREAWEQYYKTRDNFKLIYIVVSRKNRAAGASERVEIDHFTTTRYRYTIYRNDLKIHPKILLEMVKRLNRSNQLGGDVSIALPIHFAQKLSKRFSDYYHFYTTDSASIHPSILRNTFAEGHLTGAESDRTMVHYIERQIFPVREKGETRIKKMSPGR</sequence>
<dbReference type="InterPro" id="IPR036397">
    <property type="entry name" value="RNaseH_sf"/>
</dbReference>
<reference evidence="2" key="1">
    <citation type="journal article" date="2020" name="Stud. Mycol.">
        <title>101 Dothideomycetes genomes: a test case for predicting lifestyles and emergence of pathogens.</title>
        <authorList>
            <person name="Haridas S."/>
            <person name="Albert R."/>
            <person name="Binder M."/>
            <person name="Bloem J."/>
            <person name="Labutti K."/>
            <person name="Salamov A."/>
            <person name="Andreopoulos B."/>
            <person name="Baker S."/>
            <person name="Barry K."/>
            <person name="Bills G."/>
            <person name="Bluhm B."/>
            <person name="Cannon C."/>
            <person name="Castanera R."/>
            <person name="Culley D."/>
            <person name="Daum C."/>
            <person name="Ezra D."/>
            <person name="Gonzalez J."/>
            <person name="Henrissat B."/>
            <person name="Kuo A."/>
            <person name="Liang C."/>
            <person name="Lipzen A."/>
            <person name="Lutzoni F."/>
            <person name="Magnuson J."/>
            <person name="Mondo S."/>
            <person name="Nolan M."/>
            <person name="Ohm R."/>
            <person name="Pangilinan J."/>
            <person name="Park H.-J."/>
            <person name="Ramirez L."/>
            <person name="Alfaro M."/>
            <person name="Sun H."/>
            <person name="Tritt A."/>
            <person name="Yoshinaga Y."/>
            <person name="Zwiers L.-H."/>
            <person name="Turgeon B."/>
            <person name="Goodwin S."/>
            <person name="Spatafora J."/>
            <person name="Crous P."/>
            <person name="Grigoriev I."/>
        </authorList>
    </citation>
    <scope>NUCLEOTIDE SEQUENCE</scope>
    <source>
        <strain evidence="2">CBS 107.79</strain>
    </source>
</reference>
<dbReference type="GO" id="GO:0003676">
    <property type="term" value="F:nucleic acid binding"/>
    <property type="evidence" value="ECO:0007669"/>
    <property type="project" value="InterPro"/>
</dbReference>
<dbReference type="InterPro" id="IPR003165">
    <property type="entry name" value="Piwi"/>
</dbReference>
<proteinExistence type="predicted"/>
<organism evidence="2 3">
    <name type="scientific">Bimuria novae-zelandiae CBS 107.79</name>
    <dbReference type="NCBI Taxonomy" id="1447943"/>
    <lineage>
        <taxon>Eukaryota</taxon>
        <taxon>Fungi</taxon>
        <taxon>Dikarya</taxon>
        <taxon>Ascomycota</taxon>
        <taxon>Pezizomycotina</taxon>
        <taxon>Dothideomycetes</taxon>
        <taxon>Pleosporomycetidae</taxon>
        <taxon>Pleosporales</taxon>
        <taxon>Massarineae</taxon>
        <taxon>Didymosphaeriaceae</taxon>
        <taxon>Bimuria</taxon>
    </lineage>
</organism>
<evidence type="ECO:0000313" key="2">
    <source>
        <dbReference type="EMBL" id="KAF1964669.1"/>
    </source>
</evidence>
<evidence type="ECO:0000313" key="3">
    <source>
        <dbReference type="Proteomes" id="UP000800036"/>
    </source>
</evidence>
<dbReference type="SUPFAM" id="SSF101690">
    <property type="entry name" value="PAZ domain"/>
    <property type="match status" value="1"/>
</dbReference>
<gene>
    <name evidence="2" type="ORF">BU23DRAFT_575507</name>
</gene>
<feature type="domain" description="Piwi" evidence="1">
    <location>
        <begin position="542"/>
        <end position="899"/>
    </location>
</feature>
<dbReference type="SMART" id="SM00950">
    <property type="entry name" value="Piwi"/>
    <property type="match status" value="1"/>
</dbReference>
<dbReference type="InterPro" id="IPR012337">
    <property type="entry name" value="RNaseH-like_sf"/>
</dbReference>
<dbReference type="PANTHER" id="PTHR22891">
    <property type="entry name" value="EUKARYOTIC TRANSLATION INITIATION FACTOR 2C"/>
    <property type="match status" value="1"/>
</dbReference>
<dbReference type="Proteomes" id="UP000800036">
    <property type="component" value="Unassembled WGS sequence"/>
</dbReference>
<keyword evidence="3" id="KW-1185">Reference proteome</keyword>
<dbReference type="SUPFAM" id="SSF53098">
    <property type="entry name" value="Ribonuclease H-like"/>
    <property type="match status" value="1"/>
</dbReference>
<dbReference type="AlphaFoldDB" id="A0A6A5UL40"/>
<dbReference type="InterPro" id="IPR036085">
    <property type="entry name" value="PAZ_dom_sf"/>
</dbReference>
<dbReference type="Pfam" id="PF02171">
    <property type="entry name" value="Piwi"/>
    <property type="match status" value="1"/>
</dbReference>
<protein>
    <recommendedName>
        <fullName evidence="1">Piwi domain-containing protein</fullName>
    </recommendedName>
</protein>
<accession>A0A6A5UL40</accession>